<dbReference type="WBParaSite" id="MCU_006909-RA">
    <property type="protein sequence ID" value="MCU_006909-RA"/>
    <property type="gene ID" value="MCU_006909"/>
</dbReference>
<accession>A0A5K3FBR9</accession>
<sequence length="76" mass="8391">VYAHSLIRSLHPLTQGSPFRSLALAARIPNSFFIHTDIYFGLSSHLGLDVSASVTHTSEVQIHTCKPHTRHDTTPT</sequence>
<dbReference type="AlphaFoldDB" id="A0A5K3FBR9"/>
<protein>
    <submittedName>
        <fullName evidence="1">Ovule protein</fullName>
    </submittedName>
</protein>
<reference evidence="1" key="1">
    <citation type="submission" date="2019-11" db="UniProtKB">
        <authorList>
            <consortium name="WormBaseParasite"/>
        </authorList>
    </citation>
    <scope>IDENTIFICATION</scope>
</reference>
<evidence type="ECO:0000313" key="1">
    <source>
        <dbReference type="WBParaSite" id="MCU_006909-RA"/>
    </source>
</evidence>
<organism evidence="1">
    <name type="scientific">Mesocestoides corti</name>
    <name type="common">Flatworm</name>
    <dbReference type="NCBI Taxonomy" id="53468"/>
    <lineage>
        <taxon>Eukaryota</taxon>
        <taxon>Metazoa</taxon>
        <taxon>Spiralia</taxon>
        <taxon>Lophotrochozoa</taxon>
        <taxon>Platyhelminthes</taxon>
        <taxon>Cestoda</taxon>
        <taxon>Eucestoda</taxon>
        <taxon>Cyclophyllidea</taxon>
        <taxon>Mesocestoididae</taxon>
        <taxon>Mesocestoides</taxon>
    </lineage>
</organism>
<name>A0A5K3FBR9_MESCO</name>
<proteinExistence type="predicted"/>